<dbReference type="AlphaFoldDB" id="A0A0F9D3U1"/>
<protein>
    <submittedName>
        <fullName evidence="1">Uncharacterized protein</fullName>
    </submittedName>
</protein>
<evidence type="ECO:0000313" key="1">
    <source>
        <dbReference type="EMBL" id="KKL48356.1"/>
    </source>
</evidence>
<dbReference type="EMBL" id="LAZR01033344">
    <property type="protein sequence ID" value="KKL48356.1"/>
    <property type="molecule type" value="Genomic_DNA"/>
</dbReference>
<reference evidence="1" key="1">
    <citation type="journal article" date="2015" name="Nature">
        <title>Complex archaea that bridge the gap between prokaryotes and eukaryotes.</title>
        <authorList>
            <person name="Spang A."/>
            <person name="Saw J.H."/>
            <person name="Jorgensen S.L."/>
            <person name="Zaremba-Niedzwiedzka K."/>
            <person name="Martijn J."/>
            <person name="Lind A.E."/>
            <person name="van Eijk R."/>
            <person name="Schleper C."/>
            <person name="Guy L."/>
            <person name="Ettema T.J."/>
        </authorList>
    </citation>
    <scope>NUCLEOTIDE SEQUENCE</scope>
</reference>
<comment type="caution">
    <text evidence="1">The sequence shown here is derived from an EMBL/GenBank/DDBJ whole genome shotgun (WGS) entry which is preliminary data.</text>
</comment>
<gene>
    <name evidence="1" type="ORF">LCGC14_2326360</name>
</gene>
<feature type="non-terminal residue" evidence="1">
    <location>
        <position position="1"/>
    </location>
</feature>
<sequence>MLEYEAGRSIDEELPLSAFREDELEAIES</sequence>
<name>A0A0F9D3U1_9ZZZZ</name>
<proteinExistence type="predicted"/>
<organism evidence="1">
    <name type="scientific">marine sediment metagenome</name>
    <dbReference type="NCBI Taxonomy" id="412755"/>
    <lineage>
        <taxon>unclassified sequences</taxon>
        <taxon>metagenomes</taxon>
        <taxon>ecological metagenomes</taxon>
    </lineage>
</organism>
<accession>A0A0F9D3U1</accession>